<keyword evidence="1" id="KW-0812">Transmembrane</keyword>
<feature type="transmembrane region" description="Helical" evidence="1">
    <location>
        <begin position="58"/>
        <end position="86"/>
    </location>
</feature>
<evidence type="ECO:0000256" key="1">
    <source>
        <dbReference type="SAM" id="Phobius"/>
    </source>
</evidence>
<dbReference type="Pfam" id="PF09991">
    <property type="entry name" value="DUF2232"/>
    <property type="match status" value="1"/>
</dbReference>
<keyword evidence="1" id="KW-0472">Membrane</keyword>
<dbReference type="PANTHER" id="PTHR41324:SF1">
    <property type="entry name" value="DUF2232 DOMAIN-CONTAINING PROTEIN"/>
    <property type="match status" value="1"/>
</dbReference>
<feature type="transmembrane region" description="Helical" evidence="1">
    <location>
        <begin position="237"/>
        <end position="263"/>
    </location>
</feature>
<keyword evidence="1" id="KW-1133">Transmembrane helix</keyword>
<evidence type="ECO:0000313" key="3">
    <source>
        <dbReference type="Proteomes" id="UP000315711"/>
    </source>
</evidence>
<comment type="caution">
    <text evidence="2">The sequence shown here is derived from an EMBL/GenBank/DDBJ whole genome shotgun (WGS) entry which is preliminary data.</text>
</comment>
<sequence length="312" mass="34758">MKETRTLTEGAILASVFTIILLITTYVPFVGIVTLWALPLPFVLYVLRRGLKPGFMLWGVACFLAFLIGGLPSIPAALIFGSAGLVIGELYRRKLSGFSVLIGAGLTYTLNMLLVFLGLVLILGENPMRMAAELTREQIEFANSTLGSFGQGQEQALEQTYEMIDQIVYLAPVMIVGLGVALALFTIMLSYLLLRRLGHEVNGLPPFREWQFPKAFLWYYLIVLVLALIGAEEGTTLYMIIWNLFPLLEIVLSIQGLAFIFYYCHHKNISKAVPILLVVAAIVISPLLYLVRILGIIDLGFDLRRRITSQKK</sequence>
<keyword evidence="3" id="KW-1185">Reference proteome</keyword>
<feature type="transmembrane region" description="Helical" evidence="1">
    <location>
        <begin position="12"/>
        <end position="38"/>
    </location>
</feature>
<proteinExistence type="predicted"/>
<feature type="transmembrane region" description="Helical" evidence="1">
    <location>
        <begin position="98"/>
        <end position="123"/>
    </location>
</feature>
<dbReference type="OrthoDB" id="2987886at2"/>
<dbReference type="PANTHER" id="PTHR41324">
    <property type="entry name" value="MEMBRANE PROTEIN-RELATED"/>
    <property type="match status" value="1"/>
</dbReference>
<protein>
    <submittedName>
        <fullName evidence="2">Uncharacterized protein YybS (DUF2232 family)</fullName>
    </submittedName>
</protein>
<feature type="transmembrane region" description="Helical" evidence="1">
    <location>
        <begin position="275"/>
        <end position="297"/>
    </location>
</feature>
<dbReference type="Proteomes" id="UP000315711">
    <property type="component" value="Unassembled WGS sequence"/>
</dbReference>
<gene>
    <name evidence="2" type="ORF">IQ10_00043</name>
</gene>
<name>A0A562QS86_9BACI</name>
<dbReference type="EMBL" id="VLKZ01000001">
    <property type="protein sequence ID" value="TWI59628.1"/>
    <property type="molecule type" value="Genomic_DNA"/>
</dbReference>
<organism evidence="2 3">
    <name type="scientific">Halalkalibacter nanhaiisediminis</name>
    <dbReference type="NCBI Taxonomy" id="688079"/>
    <lineage>
        <taxon>Bacteria</taxon>
        <taxon>Bacillati</taxon>
        <taxon>Bacillota</taxon>
        <taxon>Bacilli</taxon>
        <taxon>Bacillales</taxon>
        <taxon>Bacillaceae</taxon>
        <taxon>Halalkalibacter</taxon>
    </lineage>
</organism>
<evidence type="ECO:0000313" key="2">
    <source>
        <dbReference type="EMBL" id="TWI59628.1"/>
    </source>
</evidence>
<dbReference type="AlphaFoldDB" id="A0A562QS86"/>
<reference evidence="2 3" key="1">
    <citation type="journal article" date="2015" name="Stand. Genomic Sci.">
        <title>Genomic Encyclopedia of Bacterial and Archaeal Type Strains, Phase III: the genomes of soil and plant-associated and newly described type strains.</title>
        <authorList>
            <person name="Whitman W.B."/>
            <person name="Woyke T."/>
            <person name="Klenk H.P."/>
            <person name="Zhou Y."/>
            <person name="Lilburn T.G."/>
            <person name="Beck B.J."/>
            <person name="De Vos P."/>
            <person name="Vandamme P."/>
            <person name="Eisen J.A."/>
            <person name="Garrity G."/>
            <person name="Hugenholtz P."/>
            <person name="Kyrpides N.C."/>
        </authorList>
    </citation>
    <scope>NUCLEOTIDE SEQUENCE [LARGE SCALE GENOMIC DNA]</scope>
    <source>
        <strain evidence="2 3">CGMCC 1.10116</strain>
    </source>
</reference>
<dbReference type="InterPro" id="IPR018710">
    <property type="entry name" value="DUF2232"/>
</dbReference>
<feature type="transmembrane region" description="Helical" evidence="1">
    <location>
        <begin position="167"/>
        <end position="194"/>
    </location>
</feature>
<dbReference type="RefSeq" id="WP_144448478.1">
    <property type="nucleotide sequence ID" value="NZ_VLKZ01000001.1"/>
</dbReference>
<accession>A0A562QS86</accession>
<feature type="transmembrane region" description="Helical" evidence="1">
    <location>
        <begin position="215"/>
        <end position="231"/>
    </location>
</feature>